<name>A0A0K6I430_9BURK</name>
<protein>
    <submittedName>
        <fullName evidence="3">Helix-turn-helix domain</fullName>
    </submittedName>
</protein>
<dbReference type="Pfam" id="PF17765">
    <property type="entry name" value="MLTR_LBD"/>
    <property type="match status" value="1"/>
</dbReference>
<evidence type="ECO:0000313" key="4">
    <source>
        <dbReference type="Proteomes" id="UP000183649"/>
    </source>
</evidence>
<dbReference type="AlphaFoldDB" id="A0A0K6I430"/>
<keyword evidence="4" id="KW-1185">Reference proteome</keyword>
<dbReference type="InterPro" id="IPR001387">
    <property type="entry name" value="Cro/C1-type_HTH"/>
</dbReference>
<dbReference type="Proteomes" id="UP000183649">
    <property type="component" value="Unassembled WGS sequence"/>
</dbReference>
<dbReference type="PROSITE" id="PS50943">
    <property type="entry name" value="HTH_CROC1"/>
    <property type="match status" value="1"/>
</dbReference>
<sequence length="285" mass="31800">MKSVTVKPAPAPPSPAPSTDPHEGRRLLGEFIRLHRNRLSPAAARLPSTGRRRAPGLRREELASLCGVSATWITWLEQGRSVAASAKTLERLAQALQLSAAERAYLFELARRRDPSEPMAPPKAVDVVLRSVHAVGHPAYVLNQRWDVVAGNAPAADLFLDWQADGTEADSAEPPNLFRFLFFNRQARALIENWPVRSKRLVAEFRADCGGRLHSPPLRALIDEMCARSPEFDALWKLNDVQEREGGERGFLHPRHGRLVYEQLTLRAALHPDYKLVMLLPITTA</sequence>
<evidence type="ECO:0000256" key="1">
    <source>
        <dbReference type="SAM" id="MobiDB-lite"/>
    </source>
</evidence>
<feature type="compositionally biased region" description="Pro residues" evidence="1">
    <location>
        <begin position="9"/>
        <end position="18"/>
    </location>
</feature>
<accession>A0A0K6I430</accession>
<dbReference type="PANTHER" id="PTHR35010">
    <property type="entry name" value="BLL4672 PROTEIN-RELATED"/>
    <property type="match status" value="1"/>
</dbReference>
<reference evidence="4" key="1">
    <citation type="submission" date="2015-08" db="EMBL/GenBank/DDBJ databases">
        <authorList>
            <person name="Varghese N."/>
        </authorList>
    </citation>
    <scope>NUCLEOTIDE SEQUENCE [LARGE SCALE GENOMIC DNA]</scope>
    <source>
        <strain evidence="4">DSM 18181</strain>
    </source>
</reference>
<dbReference type="PANTHER" id="PTHR35010:SF2">
    <property type="entry name" value="BLL4672 PROTEIN"/>
    <property type="match status" value="1"/>
</dbReference>
<dbReference type="Gene3D" id="3.30.450.180">
    <property type="match status" value="1"/>
</dbReference>
<evidence type="ECO:0000259" key="2">
    <source>
        <dbReference type="PROSITE" id="PS50943"/>
    </source>
</evidence>
<organism evidence="3 4">
    <name type="scientific">Thiomonas bhubaneswarensis</name>
    <dbReference type="NCBI Taxonomy" id="339866"/>
    <lineage>
        <taxon>Bacteria</taxon>
        <taxon>Pseudomonadati</taxon>
        <taxon>Pseudomonadota</taxon>
        <taxon>Betaproteobacteria</taxon>
        <taxon>Burkholderiales</taxon>
        <taxon>Thiomonas</taxon>
    </lineage>
</organism>
<gene>
    <name evidence="3" type="ORF">Ga0061069_106110</name>
</gene>
<feature type="domain" description="HTH cro/C1-type" evidence="2">
    <location>
        <begin position="52"/>
        <end position="103"/>
    </location>
</feature>
<dbReference type="Pfam" id="PF13560">
    <property type="entry name" value="HTH_31"/>
    <property type="match status" value="1"/>
</dbReference>
<proteinExistence type="predicted"/>
<feature type="region of interest" description="Disordered" evidence="1">
    <location>
        <begin position="1"/>
        <end position="24"/>
    </location>
</feature>
<dbReference type="EMBL" id="CYHF01000006">
    <property type="protein sequence ID" value="CUA97841.1"/>
    <property type="molecule type" value="Genomic_DNA"/>
</dbReference>
<dbReference type="InterPro" id="IPR041413">
    <property type="entry name" value="MLTR_LBD"/>
</dbReference>
<dbReference type="InterPro" id="IPR010982">
    <property type="entry name" value="Lambda_DNA-bd_dom_sf"/>
</dbReference>
<dbReference type="SMART" id="SM00530">
    <property type="entry name" value="HTH_XRE"/>
    <property type="match status" value="1"/>
</dbReference>
<dbReference type="STRING" id="339866.GCA_001418255_01902"/>
<dbReference type="GO" id="GO:0003677">
    <property type="term" value="F:DNA binding"/>
    <property type="evidence" value="ECO:0007669"/>
    <property type="project" value="InterPro"/>
</dbReference>
<evidence type="ECO:0000313" key="3">
    <source>
        <dbReference type="EMBL" id="CUA97841.1"/>
    </source>
</evidence>
<dbReference type="SUPFAM" id="SSF47413">
    <property type="entry name" value="lambda repressor-like DNA-binding domains"/>
    <property type="match status" value="1"/>
</dbReference>
<dbReference type="CDD" id="cd00093">
    <property type="entry name" value="HTH_XRE"/>
    <property type="match status" value="1"/>
</dbReference>
<dbReference type="Gene3D" id="1.10.260.40">
    <property type="entry name" value="lambda repressor-like DNA-binding domains"/>
    <property type="match status" value="1"/>
</dbReference>